<sequence>MSCAVTYIIIVTPFSKQCQGIDSRPYNYLAVICPPTGVTGVTTCSNSNITVSWNPSPDKAADYFISSQGSNGTSANYTTSAASRVLSGLQCGDLFTFKVAARNSDCASFFSQPIQTKTAPCPPTNLTVKTECGTNRAILSWAPSKYALSYTATFTGVSGQVVSCSTNTTTCSVKLDCGNQFSAVVVASTETCNSSASAALGFRSAPCLPNQVQAVLNCSTNSFAVQWKGDSGVIMYKAIAIGSDNSSATCDTNSTKCTIKNLKCGLLYSIVVTTSSVDCGTIQGSDYFMYSGSKSIM</sequence>
<feature type="domain" description="Fibronectin type-III" evidence="1">
    <location>
        <begin position="34"/>
        <end position="121"/>
    </location>
</feature>
<dbReference type="Proteomes" id="UP000822369">
    <property type="component" value="Chromosome 17"/>
</dbReference>
<evidence type="ECO:0000259" key="1">
    <source>
        <dbReference type="PROSITE" id="PS50853"/>
    </source>
</evidence>
<dbReference type="PANTHER" id="PTHR47135:SF3">
    <property type="entry name" value="FIBRONECTIN TYPE-III DOMAIN-CONTAINING PROTEIN"/>
    <property type="match status" value="1"/>
</dbReference>
<dbReference type="InterPro" id="IPR003961">
    <property type="entry name" value="FN3_dom"/>
</dbReference>
<dbReference type="PANTHER" id="PTHR47135">
    <property type="entry name" value="FIBRONECTIN TYPE III DOMAIN-CONTAINING PROTEIN 7"/>
    <property type="match status" value="1"/>
</dbReference>
<dbReference type="PROSITE" id="PS50853">
    <property type="entry name" value="FN3"/>
    <property type="match status" value="1"/>
</dbReference>
<dbReference type="InterPro" id="IPR036116">
    <property type="entry name" value="FN3_sf"/>
</dbReference>
<dbReference type="SUPFAM" id="SSF49265">
    <property type="entry name" value="Fibronectin type III"/>
    <property type="match status" value="2"/>
</dbReference>
<accession>A0A9D3BCR7</accession>
<dbReference type="InterPro" id="IPR013783">
    <property type="entry name" value="Ig-like_fold"/>
</dbReference>
<evidence type="ECO:0000313" key="2">
    <source>
        <dbReference type="EMBL" id="KAF7202766.1"/>
    </source>
</evidence>
<dbReference type="EMBL" id="JAAVVJ010000017">
    <property type="protein sequence ID" value="KAF7202766.1"/>
    <property type="molecule type" value="Genomic_DNA"/>
</dbReference>
<comment type="caution">
    <text evidence="2">The sequence shown here is derived from an EMBL/GenBank/DDBJ whole genome shotgun (WGS) entry which is preliminary data.</text>
</comment>
<dbReference type="CDD" id="cd00063">
    <property type="entry name" value="FN3"/>
    <property type="match status" value="1"/>
</dbReference>
<organism evidence="2 3">
    <name type="scientific">Nothobranchius furzeri</name>
    <name type="common">Turquoise killifish</name>
    <dbReference type="NCBI Taxonomy" id="105023"/>
    <lineage>
        <taxon>Eukaryota</taxon>
        <taxon>Metazoa</taxon>
        <taxon>Chordata</taxon>
        <taxon>Craniata</taxon>
        <taxon>Vertebrata</taxon>
        <taxon>Euteleostomi</taxon>
        <taxon>Actinopterygii</taxon>
        <taxon>Neopterygii</taxon>
        <taxon>Teleostei</taxon>
        <taxon>Neoteleostei</taxon>
        <taxon>Acanthomorphata</taxon>
        <taxon>Ovalentaria</taxon>
        <taxon>Atherinomorphae</taxon>
        <taxon>Cyprinodontiformes</taxon>
        <taxon>Nothobranchiidae</taxon>
        <taxon>Nothobranchius</taxon>
    </lineage>
</organism>
<dbReference type="Gene3D" id="2.60.40.10">
    <property type="entry name" value="Immunoglobulins"/>
    <property type="match status" value="3"/>
</dbReference>
<dbReference type="SMART" id="SM00060">
    <property type="entry name" value="FN3"/>
    <property type="match status" value="3"/>
</dbReference>
<evidence type="ECO:0000313" key="3">
    <source>
        <dbReference type="Proteomes" id="UP000822369"/>
    </source>
</evidence>
<proteinExistence type="predicted"/>
<dbReference type="KEGG" id="nfu:107392628"/>
<dbReference type="Pfam" id="PF00041">
    <property type="entry name" value="fn3"/>
    <property type="match status" value="2"/>
</dbReference>
<name>A0A9D3BCR7_NOTFU</name>
<protein>
    <submittedName>
        <fullName evidence="2">Fibronectin type III domain-containing protein 7-like</fullName>
    </submittedName>
</protein>
<dbReference type="AlphaFoldDB" id="A0A9D3BCR7"/>
<gene>
    <name evidence="2" type="ORF">G4P62_016004</name>
</gene>
<reference evidence="2" key="1">
    <citation type="submission" date="2020-03" db="EMBL/GenBank/DDBJ databases">
        <title>Intra-Species Differences in Population Size shape Life History and Genome Evolution.</title>
        <authorList>
            <person name="Willemsen D."/>
            <person name="Cui R."/>
            <person name="Valenzano D.R."/>
        </authorList>
    </citation>
    <scope>NUCLEOTIDE SEQUENCE</scope>
    <source>
        <strain evidence="2">GRZ</strain>
        <tissue evidence="2">Whole</tissue>
    </source>
</reference>
<dbReference type="OMA" id="YCANNSA"/>